<dbReference type="Proteomes" id="UP000193648">
    <property type="component" value="Unassembled WGS sequence"/>
</dbReference>
<comment type="caution">
    <text evidence="1">The sequence shown here is derived from an EMBL/GenBank/DDBJ whole genome shotgun (WGS) entry which is preliminary data.</text>
</comment>
<proteinExistence type="predicted"/>
<dbReference type="AlphaFoldDB" id="A0A1Y2GEL6"/>
<gene>
    <name evidence="1" type="ORF">BCR41DRAFT_360003</name>
</gene>
<accession>A0A1Y2GEL6</accession>
<protein>
    <submittedName>
        <fullName evidence="1">Uncharacterized protein</fullName>
    </submittedName>
</protein>
<dbReference type="EMBL" id="MCFF01000040">
    <property type="protein sequence ID" value="ORZ07756.1"/>
    <property type="molecule type" value="Genomic_DNA"/>
</dbReference>
<dbReference type="RefSeq" id="XP_021878122.1">
    <property type="nucleotide sequence ID" value="XM_022025292.1"/>
</dbReference>
<keyword evidence="2" id="KW-1185">Reference proteome</keyword>
<reference evidence="1 2" key="1">
    <citation type="submission" date="2016-07" db="EMBL/GenBank/DDBJ databases">
        <title>Pervasive Adenine N6-methylation of Active Genes in Fungi.</title>
        <authorList>
            <consortium name="DOE Joint Genome Institute"/>
            <person name="Mondo S.J."/>
            <person name="Dannebaum R.O."/>
            <person name="Kuo R.C."/>
            <person name="Labutti K."/>
            <person name="Haridas S."/>
            <person name="Kuo A."/>
            <person name="Salamov A."/>
            <person name="Ahrendt S.R."/>
            <person name="Lipzen A."/>
            <person name="Sullivan W."/>
            <person name="Andreopoulos W.B."/>
            <person name="Clum A."/>
            <person name="Lindquist E."/>
            <person name="Daum C."/>
            <person name="Ramamoorthy G.K."/>
            <person name="Gryganskyi A."/>
            <person name="Culley D."/>
            <person name="Magnuson J.K."/>
            <person name="James T.Y."/>
            <person name="O'Malley M.A."/>
            <person name="Stajich J.E."/>
            <person name="Spatafora J.W."/>
            <person name="Visel A."/>
            <person name="Grigoriev I.V."/>
        </authorList>
    </citation>
    <scope>NUCLEOTIDE SEQUENCE [LARGE SCALE GENOMIC DNA]</scope>
    <source>
        <strain evidence="1 2">NRRL 3116</strain>
    </source>
</reference>
<evidence type="ECO:0000313" key="1">
    <source>
        <dbReference type="EMBL" id="ORZ07756.1"/>
    </source>
</evidence>
<name>A0A1Y2GEL6_9FUNG</name>
<dbReference type="GeneID" id="33567136"/>
<evidence type="ECO:0000313" key="2">
    <source>
        <dbReference type="Proteomes" id="UP000193648"/>
    </source>
</evidence>
<dbReference type="InParanoid" id="A0A1Y2GEL6"/>
<sequence length="110" mass="12434">MVAPHKVLKFPKYCFVMFLCGALSRPLADIDTFSFWHSELDLPSSLSTFVFSRARVMTPQIRETNASPVEIHISPEAGEKSLFNCSSELLVNFHRETNDGWKRNGQTLAS</sequence>
<organism evidence="1 2">
    <name type="scientific">Lobosporangium transversale</name>
    <dbReference type="NCBI Taxonomy" id="64571"/>
    <lineage>
        <taxon>Eukaryota</taxon>
        <taxon>Fungi</taxon>
        <taxon>Fungi incertae sedis</taxon>
        <taxon>Mucoromycota</taxon>
        <taxon>Mortierellomycotina</taxon>
        <taxon>Mortierellomycetes</taxon>
        <taxon>Mortierellales</taxon>
        <taxon>Mortierellaceae</taxon>
        <taxon>Lobosporangium</taxon>
    </lineage>
</organism>